<dbReference type="GO" id="GO:0005743">
    <property type="term" value="C:mitochondrial inner membrane"/>
    <property type="evidence" value="ECO:0007669"/>
    <property type="project" value="TreeGrafter"/>
</dbReference>
<dbReference type="Proteomes" id="UP000235965">
    <property type="component" value="Unassembled WGS sequence"/>
</dbReference>
<feature type="transmembrane region" description="Helical" evidence="2">
    <location>
        <begin position="306"/>
        <end position="325"/>
    </location>
</feature>
<dbReference type="InterPro" id="IPR051130">
    <property type="entry name" value="Mito_struct-func_regulator"/>
</dbReference>
<dbReference type="InterPro" id="IPR011009">
    <property type="entry name" value="Kinase-like_dom_sf"/>
</dbReference>
<dbReference type="PANTHER" id="PTHR43173">
    <property type="entry name" value="ABC1 FAMILY PROTEIN"/>
    <property type="match status" value="1"/>
</dbReference>
<dbReference type="Pfam" id="PF03109">
    <property type="entry name" value="ABC1"/>
    <property type="match status" value="1"/>
</dbReference>
<comment type="similarity">
    <text evidence="1">Belongs to the protein kinase superfamily. ADCK protein kinase family.</text>
</comment>
<evidence type="ECO:0000256" key="2">
    <source>
        <dbReference type="SAM" id="Phobius"/>
    </source>
</evidence>
<keyword evidence="5" id="KW-1185">Reference proteome</keyword>
<accession>A0A2J7QT08</accession>
<dbReference type="SUPFAM" id="SSF56112">
    <property type="entry name" value="Protein kinase-like (PK-like)"/>
    <property type="match status" value="1"/>
</dbReference>
<keyword evidence="2" id="KW-1133">Transmembrane helix</keyword>
<dbReference type="EMBL" id="NEVH01011202">
    <property type="protein sequence ID" value="PNF31718.1"/>
    <property type="molecule type" value="Genomic_DNA"/>
</dbReference>
<dbReference type="PANTHER" id="PTHR43173:SF19">
    <property type="entry name" value="AARF DOMAIN-CONTAINING PROTEIN KINASE 1"/>
    <property type="match status" value="1"/>
</dbReference>
<dbReference type="AlphaFoldDB" id="A0A2J7QT08"/>
<keyword evidence="2" id="KW-0472">Membrane</keyword>
<dbReference type="GO" id="GO:0055088">
    <property type="term" value="P:lipid homeostasis"/>
    <property type="evidence" value="ECO:0007669"/>
    <property type="project" value="TreeGrafter"/>
</dbReference>
<dbReference type="OrthoDB" id="427480at2759"/>
<reference evidence="4 5" key="1">
    <citation type="submission" date="2017-12" db="EMBL/GenBank/DDBJ databases">
        <title>Hemimetabolous genomes reveal molecular basis of termite eusociality.</title>
        <authorList>
            <person name="Harrison M.C."/>
            <person name="Jongepier E."/>
            <person name="Robertson H.M."/>
            <person name="Arning N."/>
            <person name="Bitard-Feildel T."/>
            <person name="Chao H."/>
            <person name="Childers C.P."/>
            <person name="Dinh H."/>
            <person name="Doddapaneni H."/>
            <person name="Dugan S."/>
            <person name="Gowin J."/>
            <person name="Greiner C."/>
            <person name="Han Y."/>
            <person name="Hu H."/>
            <person name="Hughes D.S.T."/>
            <person name="Huylmans A.-K."/>
            <person name="Kemena C."/>
            <person name="Kremer L.P.M."/>
            <person name="Lee S.L."/>
            <person name="Lopez-Ezquerra A."/>
            <person name="Mallet L."/>
            <person name="Monroy-Kuhn J.M."/>
            <person name="Moser A."/>
            <person name="Murali S.C."/>
            <person name="Muzny D.M."/>
            <person name="Otani S."/>
            <person name="Piulachs M.-D."/>
            <person name="Poelchau M."/>
            <person name="Qu J."/>
            <person name="Schaub F."/>
            <person name="Wada-Katsumata A."/>
            <person name="Worley K.C."/>
            <person name="Xie Q."/>
            <person name="Ylla G."/>
            <person name="Poulsen M."/>
            <person name="Gibbs R.A."/>
            <person name="Schal C."/>
            <person name="Richards S."/>
            <person name="Belles X."/>
            <person name="Korb J."/>
            <person name="Bornberg-Bauer E."/>
        </authorList>
    </citation>
    <scope>NUCLEOTIDE SEQUENCE [LARGE SCALE GENOMIC DNA]</scope>
    <source>
        <tissue evidence="4">Whole body</tissue>
    </source>
</reference>
<keyword evidence="2" id="KW-0812">Transmembrane</keyword>
<name>A0A2J7QT08_9NEOP</name>
<protein>
    <recommendedName>
        <fullName evidence="3">ABC1 atypical kinase-like domain-containing protein</fullName>
    </recommendedName>
</protein>
<sequence>MKTMEALVKLVSWAFPDFKFSWLVKETKRNIPIELDFLQEGHNAEKVDKMFGHLPWLKVPHVYWNLSTSRVLTMEYVEGGQINDLAYIRFNNIDPYEVADKLSQLYSQMIFIHGFVHSDPHPGNILVKKTQAGGVDIILLDHGLYAELSNEFRWEYSKLWFSILNKDKKGMQQHSQNLGVGNLYFLLACMVTGRTWDTIMSGIQKTKWTNSEKNIRDKEIPHLLPQISDVLDNINRQMLLILKTNDLMRGVEFTLKAQNRKTSFLVMSRCVIQSVYGERLKLCKTWLSRWSTVMSERWALFKLSVYYTYLSIISLPLISSMFDLMKKS</sequence>
<feature type="domain" description="ABC1 atypical kinase-like" evidence="3">
    <location>
        <begin position="2"/>
        <end position="174"/>
    </location>
</feature>
<evidence type="ECO:0000256" key="1">
    <source>
        <dbReference type="ARBA" id="ARBA00009670"/>
    </source>
</evidence>
<comment type="caution">
    <text evidence="4">The sequence shown here is derived from an EMBL/GenBank/DDBJ whole genome shotgun (WGS) entry which is preliminary data.</text>
</comment>
<organism evidence="4 5">
    <name type="scientific">Cryptotermes secundus</name>
    <dbReference type="NCBI Taxonomy" id="105785"/>
    <lineage>
        <taxon>Eukaryota</taxon>
        <taxon>Metazoa</taxon>
        <taxon>Ecdysozoa</taxon>
        <taxon>Arthropoda</taxon>
        <taxon>Hexapoda</taxon>
        <taxon>Insecta</taxon>
        <taxon>Pterygota</taxon>
        <taxon>Neoptera</taxon>
        <taxon>Polyneoptera</taxon>
        <taxon>Dictyoptera</taxon>
        <taxon>Blattodea</taxon>
        <taxon>Blattoidea</taxon>
        <taxon>Termitoidae</taxon>
        <taxon>Kalotermitidae</taxon>
        <taxon>Cryptotermitinae</taxon>
        <taxon>Cryptotermes</taxon>
    </lineage>
</organism>
<evidence type="ECO:0000313" key="5">
    <source>
        <dbReference type="Proteomes" id="UP000235965"/>
    </source>
</evidence>
<gene>
    <name evidence="4" type="ORF">B7P43_G12170</name>
</gene>
<dbReference type="EMBL" id="NEVH01011202">
    <property type="protein sequence ID" value="PNF31720.1"/>
    <property type="molecule type" value="Genomic_DNA"/>
</dbReference>
<dbReference type="GO" id="GO:0007005">
    <property type="term" value="P:mitochondrion organization"/>
    <property type="evidence" value="ECO:0007669"/>
    <property type="project" value="TreeGrafter"/>
</dbReference>
<evidence type="ECO:0000313" key="4">
    <source>
        <dbReference type="EMBL" id="PNF31718.1"/>
    </source>
</evidence>
<dbReference type="Gene3D" id="1.10.510.10">
    <property type="entry name" value="Transferase(Phosphotransferase) domain 1"/>
    <property type="match status" value="1"/>
</dbReference>
<proteinExistence type="inferred from homology"/>
<evidence type="ECO:0000259" key="3">
    <source>
        <dbReference type="Pfam" id="PF03109"/>
    </source>
</evidence>
<dbReference type="InterPro" id="IPR004147">
    <property type="entry name" value="ABC1_dom"/>
</dbReference>